<keyword evidence="2" id="KW-1185">Reference proteome</keyword>
<dbReference type="RefSeq" id="WP_137095532.1">
    <property type="nucleotide sequence ID" value="NZ_SWMS01000008.1"/>
</dbReference>
<comment type="caution">
    <text evidence="1">The sequence shown here is derived from an EMBL/GenBank/DDBJ whole genome shotgun (WGS) entry which is preliminary data.</text>
</comment>
<dbReference type="Proteomes" id="UP000309992">
    <property type="component" value="Unassembled WGS sequence"/>
</dbReference>
<evidence type="ECO:0000313" key="2">
    <source>
        <dbReference type="Proteomes" id="UP000309992"/>
    </source>
</evidence>
<gene>
    <name evidence="1" type="ORF">FCN18_16535</name>
</gene>
<evidence type="ECO:0008006" key="3">
    <source>
        <dbReference type="Google" id="ProtNLM"/>
    </source>
</evidence>
<organism evidence="1 2">
    <name type="scientific">Prauserella endophytica</name>
    <dbReference type="NCBI Taxonomy" id="1592324"/>
    <lineage>
        <taxon>Bacteria</taxon>
        <taxon>Bacillati</taxon>
        <taxon>Actinomycetota</taxon>
        <taxon>Actinomycetes</taxon>
        <taxon>Pseudonocardiales</taxon>
        <taxon>Pseudonocardiaceae</taxon>
        <taxon>Prauserella</taxon>
        <taxon>Prauserella coralliicola group</taxon>
    </lineage>
</organism>
<accession>A0ABY2S3Y0</accession>
<dbReference type="InterPro" id="IPR027417">
    <property type="entry name" value="P-loop_NTPase"/>
</dbReference>
<dbReference type="PANTHER" id="PTHR43883:SF1">
    <property type="entry name" value="GLUCONOKINASE"/>
    <property type="match status" value="1"/>
</dbReference>
<name>A0ABY2S3Y0_9PSEU</name>
<reference evidence="1 2" key="1">
    <citation type="journal article" date="2015" name="Antonie Van Leeuwenhoek">
        <title>Prauserella endophytica sp. nov., an endophytic actinobacterium isolated from Tamarix taklamakanensis.</title>
        <authorList>
            <person name="Liu J.M."/>
            <person name="Habden X."/>
            <person name="Guo L."/>
            <person name="Tuo L."/>
            <person name="Jiang Z.K."/>
            <person name="Liu S.W."/>
            <person name="Liu X.F."/>
            <person name="Chen L."/>
            <person name="Li R.F."/>
            <person name="Zhang Y.Q."/>
            <person name="Sun C.H."/>
        </authorList>
    </citation>
    <scope>NUCLEOTIDE SEQUENCE [LARGE SCALE GENOMIC DNA]</scope>
    <source>
        <strain evidence="1 2">CGMCC 4.7182</strain>
    </source>
</reference>
<dbReference type="EMBL" id="SWMS01000008">
    <property type="protein sequence ID" value="TKG70500.1"/>
    <property type="molecule type" value="Genomic_DNA"/>
</dbReference>
<evidence type="ECO:0000313" key="1">
    <source>
        <dbReference type="EMBL" id="TKG70500.1"/>
    </source>
</evidence>
<dbReference type="Gene3D" id="3.40.50.300">
    <property type="entry name" value="P-loop containing nucleotide triphosphate hydrolases"/>
    <property type="match status" value="1"/>
</dbReference>
<dbReference type="SUPFAM" id="SSF52540">
    <property type="entry name" value="P-loop containing nucleoside triphosphate hydrolases"/>
    <property type="match status" value="1"/>
</dbReference>
<proteinExistence type="predicted"/>
<sequence length="293" mass="31805">MVNGPRSTVRERARALAQCHAVADRGRESRWEAMRERWRAVGRARHPGEIQRLASEFLAGREPLFADRAERGRVIADSRGGWVDGLDEAAGVAAGLEAEGRAEDGALLLDEYTEHTGDPAPDTLRHHFLAWHALAGGHAERALRHLRQATVRLILVGGLPGSGKSTLSCALGDHLHAPVLSLRDQEHAERSYPELLRRAATRLGMGTSVVLDASWMAPDHRMAATDLARDTHSKLVRLCCWAPKTMTARRGGSGSEKCAQAESHVNPWPGAYTIITAGSPADSLTQALDLVQL</sequence>
<dbReference type="InterPro" id="IPR052732">
    <property type="entry name" value="Cell-binding_unc_protein"/>
</dbReference>
<dbReference type="CDD" id="cd01983">
    <property type="entry name" value="SIMIBI"/>
    <property type="match status" value="1"/>
</dbReference>
<protein>
    <recommendedName>
        <fullName evidence="3">ATP-binding protein</fullName>
    </recommendedName>
</protein>
<dbReference type="Pfam" id="PF13671">
    <property type="entry name" value="AAA_33"/>
    <property type="match status" value="1"/>
</dbReference>
<dbReference type="PANTHER" id="PTHR43883">
    <property type="entry name" value="SLR0207 PROTEIN"/>
    <property type="match status" value="1"/>
</dbReference>